<dbReference type="PANTHER" id="PTHR31890:SF24">
    <property type="entry name" value="PLANT INVERTASE_PECTIN METHYLESTERASE INHIBITOR PROTEIN"/>
    <property type="match status" value="1"/>
</dbReference>
<reference evidence="1" key="1">
    <citation type="submission" date="2014-07" db="EMBL/GenBank/DDBJ databases">
        <title>Identification of a novel salt tolerance gene in wild soybean by whole-genome sequencing.</title>
        <authorList>
            <person name="Lam H.-M."/>
            <person name="Qi X."/>
            <person name="Li M.-W."/>
            <person name="Liu X."/>
            <person name="Xie M."/>
            <person name="Ni M."/>
            <person name="Xu X."/>
        </authorList>
    </citation>
    <scope>NUCLEOTIDE SEQUENCE [LARGE SCALE GENOMIC DNA]</scope>
    <source>
        <tissue evidence="1">Root</tissue>
    </source>
</reference>
<protein>
    <submittedName>
        <fullName evidence="1">Uncharacterized protein</fullName>
    </submittedName>
</protein>
<proteinExistence type="predicted"/>
<evidence type="ECO:0000313" key="1">
    <source>
        <dbReference type="EMBL" id="KHN48587.1"/>
    </source>
</evidence>
<dbReference type="InterPro" id="IPR035513">
    <property type="entry name" value="Invertase/methylesterase_inhib"/>
</dbReference>
<sequence length="142" mass="15881">MLEFMVIIHRLLGDGSDLIDKICKKIPQHRIECTNILRADPRVQRAKNLLEFSEAVLKLALKKGIEGQKFLKGYWSALSELIYDSLTAIFANNDAKHAAYGPEYCETALTSVHIVNLAISILNHQISSLSFIAFLAINQLAI</sequence>
<organism evidence="1">
    <name type="scientific">Glycine soja</name>
    <name type="common">Wild soybean</name>
    <dbReference type="NCBI Taxonomy" id="3848"/>
    <lineage>
        <taxon>Eukaryota</taxon>
        <taxon>Viridiplantae</taxon>
        <taxon>Streptophyta</taxon>
        <taxon>Embryophyta</taxon>
        <taxon>Tracheophyta</taxon>
        <taxon>Spermatophyta</taxon>
        <taxon>Magnoliopsida</taxon>
        <taxon>eudicotyledons</taxon>
        <taxon>Gunneridae</taxon>
        <taxon>Pentapetalae</taxon>
        <taxon>rosids</taxon>
        <taxon>fabids</taxon>
        <taxon>Fabales</taxon>
        <taxon>Fabaceae</taxon>
        <taxon>Papilionoideae</taxon>
        <taxon>50 kb inversion clade</taxon>
        <taxon>NPAAA clade</taxon>
        <taxon>indigoferoid/millettioid clade</taxon>
        <taxon>Phaseoleae</taxon>
        <taxon>Glycine</taxon>
        <taxon>Glycine subgen. Soja</taxon>
    </lineage>
</organism>
<gene>
    <name evidence="1" type="ORF">glysoja_034210</name>
</gene>
<dbReference type="SUPFAM" id="SSF101148">
    <property type="entry name" value="Plant invertase/pectin methylesterase inhibitor"/>
    <property type="match status" value="1"/>
</dbReference>
<dbReference type="AlphaFoldDB" id="A0A0B2SWD6"/>
<dbReference type="Proteomes" id="UP000053555">
    <property type="component" value="Unassembled WGS sequence"/>
</dbReference>
<dbReference type="EMBL" id="KN639434">
    <property type="protein sequence ID" value="KHN48587.1"/>
    <property type="molecule type" value="Genomic_DNA"/>
</dbReference>
<name>A0A0B2SWD6_GLYSO</name>
<accession>A0A0B2SWD6</accession>
<dbReference type="PANTHER" id="PTHR31890">
    <property type="entry name" value="PLANT INVERTASE/PECTIN METHYLESTERASE INHIBITOR SUPERFAMILY PROTEIN"/>
    <property type="match status" value="1"/>
</dbReference>